<evidence type="ECO:0000313" key="1">
    <source>
        <dbReference type="EMBL" id="KND88651.1"/>
    </source>
</evidence>
<proteinExistence type="predicted"/>
<accession>A0A0L0N3P8</accession>
<sequence>MPKSRHSGTASKSTAKFDVVPNLAPQLACSPMLVLPFIKRLSVVGESDAADSTCHTAGRSSRVSPAPSVALFLNNVMVLLQGWTSAAFSCQRHILVWLRLLMELSGYPFSMTCMRGWQWLDGQLKKGADGG</sequence>
<evidence type="ECO:0000313" key="2">
    <source>
        <dbReference type="Proteomes" id="UP000036947"/>
    </source>
</evidence>
<dbReference type="Proteomes" id="UP000036947">
    <property type="component" value="Unassembled WGS sequence"/>
</dbReference>
<comment type="caution">
    <text evidence="1">The sequence shown here is derived from an EMBL/GenBank/DDBJ whole genome shotgun (WGS) entry which is preliminary data.</text>
</comment>
<reference evidence="1 2" key="1">
    <citation type="journal article" date="2015" name="BMC Genomics">
        <title>The genome of the truffle-parasite Tolypocladium ophioglossoides and the evolution of antifungal peptaibiotics.</title>
        <authorList>
            <person name="Quandt C.A."/>
            <person name="Bushley K.E."/>
            <person name="Spatafora J.W."/>
        </authorList>
    </citation>
    <scope>NUCLEOTIDE SEQUENCE [LARGE SCALE GENOMIC DNA]</scope>
    <source>
        <strain evidence="1 2">CBS 100239</strain>
    </source>
</reference>
<dbReference type="AlphaFoldDB" id="A0A0L0N3P8"/>
<protein>
    <submittedName>
        <fullName evidence="1">Uncharacterized protein</fullName>
    </submittedName>
</protein>
<name>A0A0L0N3P8_TOLOC</name>
<dbReference type="EMBL" id="LFRF01000024">
    <property type="protein sequence ID" value="KND88651.1"/>
    <property type="molecule type" value="Genomic_DNA"/>
</dbReference>
<gene>
    <name evidence="1" type="ORF">TOPH_06657</name>
</gene>
<keyword evidence="2" id="KW-1185">Reference proteome</keyword>
<organism evidence="1 2">
    <name type="scientific">Tolypocladium ophioglossoides (strain CBS 100239)</name>
    <name type="common">Snaketongue truffleclub</name>
    <name type="synonym">Elaphocordyceps ophioglossoides</name>
    <dbReference type="NCBI Taxonomy" id="1163406"/>
    <lineage>
        <taxon>Eukaryota</taxon>
        <taxon>Fungi</taxon>
        <taxon>Dikarya</taxon>
        <taxon>Ascomycota</taxon>
        <taxon>Pezizomycotina</taxon>
        <taxon>Sordariomycetes</taxon>
        <taxon>Hypocreomycetidae</taxon>
        <taxon>Hypocreales</taxon>
        <taxon>Ophiocordycipitaceae</taxon>
        <taxon>Tolypocladium</taxon>
    </lineage>
</organism>